<dbReference type="EMBL" id="LAZR01039662">
    <property type="protein sequence ID" value="KKL16440.1"/>
    <property type="molecule type" value="Genomic_DNA"/>
</dbReference>
<gene>
    <name evidence="1" type="ORF">LCGC14_2495590</name>
</gene>
<sequence length="304" mass="32761">ALSFFLVDWRSFYWATGTDSVDEFQLKLTTGTFDTTNLVTMTPSGATFTPSAVGGVNPDIILTTGAITGTPTVADTLLQATSSAAGTMLSFVHDVDFADVLPGVSIVRLLTETSINQKLSWLGLCVNTWTLNSARGERISIDIDMVGMEEPVPSSIGGLARAAPTKSAWIWHDGSIVLNSDNYNPVCDNLSLEVQRNARAVGGHDFLPDDVIAGIRKAIINLEMDLGTMALRTLRQANTKFSLALTFIDTVNTFQAVLTFTNCQLTEEPIEVSRDGDVIRVAASMQTGSMSGRIHSDIFNYGQL</sequence>
<accession>A0A0F9B461</accession>
<protein>
    <submittedName>
        <fullName evidence="1">Uncharacterized protein</fullName>
    </submittedName>
</protein>
<organism evidence="1">
    <name type="scientific">marine sediment metagenome</name>
    <dbReference type="NCBI Taxonomy" id="412755"/>
    <lineage>
        <taxon>unclassified sequences</taxon>
        <taxon>metagenomes</taxon>
        <taxon>ecological metagenomes</taxon>
    </lineage>
</organism>
<feature type="non-terminal residue" evidence="1">
    <location>
        <position position="1"/>
    </location>
</feature>
<proteinExistence type="predicted"/>
<name>A0A0F9B461_9ZZZZ</name>
<evidence type="ECO:0000313" key="1">
    <source>
        <dbReference type="EMBL" id="KKL16440.1"/>
    </source>
</evidence>
<dbReference type="InterPro" id="IPR044000">
    <property type="entry name" value="Phage_tube_2"/>
</dbReference>
<dbReference type="AlphaFoldDB" id="A0A0F9B461"/>
<reference evidence="1" key="1">
    <citation type="journal article" date="2015" name="Nature">
        <title>Complex archaea that bridge the gap between prokaryotes and eukaryotes.</title>
        <authorList>
            <person name="Spang A."/>
            <person name="Saw J.H."/>
            <person name="Jorgensen S.L."/>
            <person name="Zaremba-Niedzwiedzka K."/>
            <person name="Martijn J."/>
            <person name="Lind A.E."/>
            <person name="van Eijk R."/>
            <person name="Schleper C."/>
            <person name="Guy L."/>
            <person name="Ettema T.J."/>
        </authorList>
    </citation>
    <scope>NUCLEOTIDE SEQUENCE</scope>
</reference>
<comment type="caution">
    <text evidence="1">The sequence shown here is derived from an EMBL/GenBank/DDBJ whole genome shotgun (WGS) entry which is preliminary data.</text>
</comment>
<dbReference type="Pfam" id="PF18906">
    <property type="entry name" value="Phage_tube_2"/>
    <property type="match status" value="1"/>
</dbReference>